<comment type="caution">
    <text evidence="2">The sequence shown here is derived from an EMBL/GenBank/DDBJ whole genome shotgun (WGS) entry which is preliminary data.</text>
</comment>
<name>A0AAD6SAB0_9AGAR</name>
<accession>A0AAD6SAB0</accession>
<evidence type="ECO:0000256" key="1">
    <source>
        <dbReference type="SAM" id="MobiDB-lite"/>
    </source>
</evidence>
<gene>
    <name evidence="2" type="ORF">C8F04DRAFT_969636</name>
</gene>
<feature type="region of interest" description="Disordered" evidence="1">
    <location>
        <begin position="41"/>
        <end position="97"/>
    </location>
</feature>
<protein>
    <submittedName>
        <fullName evidence="2">Uncharacterized protein</fullName>
    </submittedName>
</protein>
<keyword evidence="3" id="KW-1185">Reference proteome</keyword>
<organism evidence="2 3">
    <name type="scientific">Mycena alexandri</name>
    <dbReference type="NCBI Taxonomy" id="1745969"/>
    <lineage>
        <taxon>Eukaryota</taxon>
        <taxon>Fungi</taxon>
        <taxon>Dikarya</taxon>
        <taxon>Basidiomycota</taxon>
        <taxon>Agaricomycotina</taxon>
        <taxon>Agaricomycetes</taxon>
        <taxon>Agaricomycetidae</taxon>
        <taxon>Agaricales</taxon>
        <taxon>Marasmiineae</taxon>
        <taxon>Mycenaceae</taxon>
        <taxon>Mycena</taxon>
    </lineage>
</organism>
<proteinExistence type="predicted"/>
<sequence>MVHKRAKIFYRRTNKRDFELQIAAQERRQRFLRIIKRRLAQQEGAASPADKPTTRDVEPQPLAPVPNPPSVESELTSIIGPEDDDLPPTPPHDHHHISDSKRTWFHLVVFLSKFRADPALKNFLPDLKAHLLGRLLDIPYDGDETQFSLQDLADVTIMRERIYTHKILRVNYTTYDAQRDQDTLNTSSHPDFMAFAHEEEDDNPHPYWYGRIIGIFHADVRHVGARSKTGGRPQRMEFLWVRWFGRDIDHVAGWATKRLHRVGFVEPDQGAFGFLDPAQVLRGSHLIPAFHHGRTTELLGSSIARHFDG</sequence>
<evidence type="ECO:0000313" key="3">
    <source>
        <dbReference type="Proteomes" id="UP001218188"/>
    </source>
</evidence>
<dbReference type="EMBL" id="JARJCM010000179">
    <property type="protein sequence ID" value="KAJ7023894.1"/>
    <property type="molecule type" value="Genomic_DNA"/>
</dbReference>
<reference evidence="2" key="1">
    <citation type="submission" date="2023-03" db="EMBL/GenBank/DDBJ databases">
        <title>Massive genome expansion in bonnet fungi (Mycena s.s.) driven by repeated elements and novel gene families across ecological guilds.</title>
        <authorList>
            <consortium name="Lawrence Berkeley National Laboratory"/>
            <person name="Harder C.B."/>
            <person name="Miyauchi S."/>
            <person name="Viragh M."/>
            <person name="Kuo A."/>
            <person name="Thoen E."/>
            <person name="Andreopoulos B."/>
            <person name="Lu D."/>
            <person name="Skrede I."/>
            <person name="Drula E."/>
            <person name="Henrissat B."/>
            <person name="Morin E."/>
            <person name="Kohler A."/>
            <person name="Barry K."/>
            <person name="LaButti K."/>
            <person name="Morin E."/>
            <person name="Salamov A."/>
            <person name="Lipzen A."/>
            <person name="Mereny Z."/>
            <person name="Hegedus B."/>
            <person name="Baldrian P."/>
            <person name="Stursova M."/>
            <person name="Weitz H."/>
            <person name="Taylor A."/>
            <person name="Grigoriev I.V."/>
            <person name="Nagy L.G."/>
            <person name="Martin F."/>
            <person name="Kauserud H."/>
        </authorList>
    </citation>
    <scope>NUCLEOTIDE SEQUENCE</scope>
    <source>
        <strain evidence="2">CBHHK200</strain>
    </source>
</reference>
<dbReference type="AlphaFoldDB" id="A0AAD6SAB0"/>
<evidence type="ECO:0000313" key="2">
    <source>
        <dbReference type="EMBL" id="KAJ7023894.1"/>
    </source>
</evidence>
<dbReference type="Proteomes" id="UP001218188">
    <property type="component" value="Unassembled WGS sequence"/>
</dbReference>